<accession>S5ST65</accession>
<organism evidence="1 2">
    <name type="scientific">Corynebacterium maris DSM 45190</name>
    <dbReference type="NCBI Taxonomy" id="1224163"/>
    <lineage>
        <taxon>Bacteria</taxon>
        <taxon>Bacillati</taxon>
        <taxon>Actinomycetota</taxon>
        <taxon>Actinomycetes</taxon>
        <taxon>Mycobacteriales</taxon>
        <taxon>Corynebacteriaceae</taxon>
        <taxon>Corynebacterium</taxon>
    </lineage>
</organism>
<gene>
    <name evidence="1" type="ORF">B841_03870</name>
</gene>
<dbReference type="EMBL" id="CP003924">
    <property type="protein sequence ID" value="AGS34257.1"/>
    <property type="molecule type" value="Genomic_DNA"/>
</dbReference>
<evidence type="ECO:0000313" key="1">
    <source>
        <dbReference type="EMBL" id="AGS34257.1"/>
    </source>
</evidence>
<keyword evidence="2" id="KW-1185">Reference proteome</keyword>
<dbReference type="AlphaFoldDB" id="S5ST65"/>
<evidence type="ECO:0000313" key="2">
    <source>
        <dbReference type="Proteomes" id="UP000015388"/>
    </source>
</evidence>
<name>S5ST65_9CORY</name>
<dbReference type="KEGG" id="cmd:B841_03870"/>
<dbReference type="Proteomes" id="UP000015388">
    <property type="component" value="Chromosome"/>
</dbReference>
<proteinExistence type="predicted"/>
<sequence>MSFNRQRCFSIQVFDPGDSFITVLVVDSLLLSLALAEDGFFPRLSAWPHLHALERILDCLSMLRGMDLTLIIVNIHVYPFCVDYTSY</sequence>
<protein>
    <submittedName>
        <fullName evidence="1">Uncharacterized protein</fullName>
    </submittedName>
</protein>
<reference evidence="1 2" key="1">
    <citation type="submission" date="2012-11" db="EMBL/GenBank/DDBJ databases">
        <title>The complete genome sequence of Corynebacterium maris Coryn-1 (=DSM 45190).</title>
        <authorList>
            <person name="Schaffert L."/>
            <person name="Albersmeier A."/>
            <person name="Kalinowski J."/>
            <person name="Ruckert C."/>
        </authorList>
    </citation>
    <scope>NUCLEOTIDE SEQUENCE [LARGE SCALE GENOMIC DNA]</scope>
    <source>
        <strain evidence="2">Coryn-1</strain>
    </source>
</reference>
<dbReference type="HOGENOM" id="CLU_2478065_0_0_11"/>